<feature type="compositionally biased region" description="Low complexity" evidence="1">
    <location>
        <begin position="70"/>
        <end position="85"/>
    </location>
</feature>
<feature type="region of interest" description="Disordered" evidence="1">
    <location>
        <begin position="28"/>
        <end position="100"/>
    </location>
</feature>
<organism evidence="2 3">
    <name type="scientific">Bombus impatiens</name>
    <name type="common">Bumblebee</name>
    <dbReference type="NCBI Taxonomy" id="132113"/>
    <lineage>
        <taxon>Eukaryota</taxon>
        <taxon>Metazoa</taxon>
        <taxon>Ecdysozoa</taxon>
        <taxon>Arthropoda</taxon>
        <taxon>Hexapoda</taxon>
        <taxon>Insecta</taxon>
        <taxon>Pterygota</taxon>
        <taxon>Neoptera</taxon>
        <taxon>Endopterygota</taxon>
        <taxon>Hymenoptera</taxon>
        <taxon>Apocrita</taxon>
        <taxon>Aculeata</taxon>
        <taxon>Apoidea</taxon>
        <taxon>Anthophila</taxon>
        <taxon>Apidae</taxon>
        <taxon>Bombus</taxon>
        <taxon>Pyrobombus</taxon>
    </lineage>
</organism>
<evidence type="ECO:0000256" key="1">
    <source>
        <dbReference type="SAM" id="MobiDB-lite"/>
    </source>
</evidence>
<gene>
    <name evidence="3" type="primary">LOC117151658</name>
</gene>
<name>A0A6P8KZP3_BOMIM</name>
<dbReference type="AlphaFoldDB" id="A0A6P8KZP3"/>
<proteinExistence type="predicted"/>
<keyword evidence="2" id="KW-1185">Reference proteome</keyword>
<dbReference type="Proteomes" id="UP000515180">
    <property type="component" value="Unplaced"/>
</dbReference>
<evidence type="ECO:0000313" key="3">
    <source>
        <dbReference type="RefSeq" id="XP_033176630.1"/>
    </source>
</evidence>
<dbReference type="GeneID" id="117151658"/>
<protein>
    <submittedName>
        <fullName evidence="3">Uncharacterized protein LOC117151658</fullName>
    </submittedName>
</protein>
<reference evidence="3" key="1">
    <citation type="submission" date="2025-08" db="UniProtKB">
        <authorList>
            <consortium name="RefSeq"/>
        </authorList>
    </citation>
    <scope>IDENTIFICATION</scope>
</reference>
<sequence length="138" mass="14558">MATSSAESHITWRRGSPGLRKGIFLSSRAKAPGHVSAPGEVGSSRMEVAEESPRRVTRSSRAMSDDEESVVSFASRSSLASTASRGKNRRIMSTTPDVSEELSIEVRASSAADVSAEFTRNVAQIIGVATISLATGTM</sequence>
<accession>A0A6P8KZP3</accession>
<dbReference type="RefSeq" id="XP_033176630.1">
    <property type="nucleotide sequence ID" value="XM_033320739.1"/>
</dbReference>
<evidence type="ECO:0000313" key="2">
    <source>
        <dbReference type="Proteomes" id="UP000515180"/>
    </source>
</evidence>